<evidence type="ECO:0000259" key="1">
    <source>
        <dbReference type="Pfam" id="PF21787"/>
    </source>
</evidence>
<dbReference type="AlphaFoldDB" id="A0AAV7JBM0"/>
<proteinExistence type="predicted"/>
<sequence>MSGISSIFQSLQKLCSTFGLENESFTYLKQSTRASSTEQRHVIIQMDEIHVKSDVAHKGGRLFASNLATDDPIKSVFAIIVSNLYKKWSCIVRRLLPCASVTVEKLLNTIISCIRDLEDCGLLKLSPPKSIRLV</sequence>
<feature type="domain" description="Transposable element P transposase-like RNase H" evidence="1">
    <location>
        <begin position="18"/>
        <end position="122"/>
    </location>
</feature>
<name>A0AAV7JBM0_9METZ</name>
<dbReference type="Pfam" id="PF21787">
    <property type="entry name" value="TNP-like_RNaseH_N"/>
    <property type="match status" value="1"/>
</dbReference>
<organism evidence="2 3">
    <name type="scientific">Oopsacas minuta</name>
    <dbReference type="NCBI Taxonomy" id="111878"/>
    <lineage>
        <taxon>Eukaryota</taxon>
        <taxon>Metazoa</taxon>
        <taxon>Porifera</taxon>
        <taxon>Hexactinellida</taxon>
        <taxon>Hexasterophora</taxon>
        <taxon>Lyssacinosida</taxon>
        <taxon>Leucopsacidae</taxon>
        <taxon>Oopsacas</taxon>
    </lineage>
</organism>
<dbReference type="EMBL" id="JAKMXF010000364">
    <property type="protein sequence ID" value="KAI6646041.1"/>
    <property type="molecule type" value="Genomic_DNA"/>
</dbReference>
<accession>A0AAV7JBM0</accession>
<reference evidence="2 3" key="1">
    <citation type="journal article" date="2023" name="BMC Biol.">
        <title>The compact genome of the sponge Oopsacas minuta (Hexactinellida) is lacking key metazoan core genes.</title>
        <authorList>
            <person name="Santini S."/>
            <person name="Schenkelaars Q."/>
            <person name="Jourda C."/>
            <person name="Duchesne M."/>
            <person name="Belahbib H."/>
            <person name="Rocher C."/>
            <person name="Selva M."/>
            <person name="Riesgo A."/>
            <person name="Vervoort M."/>
            <person name="Leys S.P."/>
            <person name="Kodjabachian L."/>
            <person name="Le Bivic A."/>
            <person name="Borchiellini C."/>
            <person name="Claverie J.M."/>
            <person name="Renard E."/>
        </authorList>
    </citation>
    <scope>NUCLEOTIDE SEQUENCE [LARGE SCALE GENOMIC DNA]</scope>
    <source>
        <strain evidence="2">SPO-2</strain>
    </source>
</reference>
<evidence type="ECO:0000313" key="3">
    <source>
        <dbReference type="Proteomes" id="UP001165289"/>
    </source>
</evidence>
<comment type="caution">
    <text evidence="2">The sequence shown here is derived from an EMBL/GenBank/DDBJ whole genome shotgun (WGS) entry which is preliminary data.</text>
</comment>
<dbReference type="InterPro" id="IPR048365">
    <property type="entry name" value="TNP-like_RNaseH_N"/>
</dbReference>
<keyword evidence="3" id="KW-1185">Reference proteome</keyword>
<dbReference type="Proteomes" id="UP001165289">
    <property type="component" value="Unassembled WGS sequence"/>
</dbReference>
<evidence type="ECO:0000313" key="2">
    <source>
        <dbReference type="EMBL" id="KAI6646041.1"/>
    </source>
</evidence>
<gene>
    <name evidence="2" type="ORF">LOD99_9571</name>
</gene>
<protein>
    <recommendedName>
        <fullName evidence="1">Transposable element P transposase-like RNase H domain-containing protein</fullName>
    </recommendedName>
</protein>